<dbReference type="RefSeq" id="WP_139067481.1">
    <property type="nucleotide sequence ID" value="NZ_CP040812.1"/>
</dbReference>
<dbReference type="Proteomes" id="UP000309016">
    <property type="component" value="Chromosome"/>
</dbReference>
<protein>
    <submittedName>
        <fullName evidence="2">Uncharacterized protein</fullName>
    </submittedName>
</protein>
<feature type="chain" id="PRO_5022695306" evidence="1">
    <location>
        <begin position="19"/>
        <end position="408"/>
    </location>
</feature>
<feature type="signal peptide" evidence="1">
    <location>
        <begin position="1"/>
        <end position="18"/>
    </location>
</feature>
<accession>A0A5B7X714</accession>
<dbReference type="OrthoDB" id="1488700at2"/>
<reference evidence="2 3" key="1">
    <citation type="submission" date="2019-06" db="EMBL/GenBank/DDBJ databases">
        <title>Complete genome sequence of Antarcticibacterium flavum KCTC 52984T from an Antarctic marine sediment.</title>
        <authorList>
            <person name="Lee Y.M."/>
            <person name="Shin S.C."/>
        </authorList>
    </citation>
    <scope>NUCLEOTIDE SEQUENCE [LARGE SCALE GENOMIC DNA]</scope>
    <source>
        <strain evidence="2 3">KCTC 52984</strain>
    </source>
</reference>
<dbReference type="EMBL" id="CP040812">
    <property type="protein sequence ID" value="QCY70925.1"/>
    <property type="molecule type" value="Genomic_DNA"/>
</dbReference>
<proteinExistence type="predicted"/>
<name>A0A5B7X714_9FLAO</name>
<sequence length="408" mass="44357">MKKFLLNSILLLSFPVFAQVGIGTDSPKAQLDIISHNPANPEHLDGILIPRVKRFPSTSPGADQHGMLVFLEVDIQDFSSGFYYWNNQDKKWTNIGGSAAGDFYKPGTTTSPGNILEPVYRQGNVGIGTEEITSKMQISLNSTADAAIKKGLEVDNNNPTIDNLTTYGIINNNRSATNGTKYGLKNNVGGLGSGVHYGIFTETYQNAGTNDIYGIFNRVGRTFGARSDNYGIYSQIGTSQGQGNIYGIYSIAQGDHNAKVYAGYFVGRVGIGLSPQQEYILPAIRGVNEQFLSLDSAGNLNWTYNNIRNYSSTTSVAGAFQIPDEVYSLRINDAVTAIAIPPANLHRGRLITLIAWKGTKTKPFVFSNNDDIYDVVNDVSIASITGSQIMTIQSAGNRWVLLNIRKAP</sequence>
<organism evidence="2 3">
    <name type="scientific">Antarcticibacterium flavum</name>
    <dbReference type="NCBI Taxonomy" id="2058175"/>
    <lineage>
        <taxon>Bacteria</taxon>
        <taxon>Pseudomonadati</taxon>
        <taxon>Bacteroidota</taxon>
        <taxon>Flavobacteriia</taxon>
        <taxon>Flavobacteriales</taxon>
        <taxon>Flavobacteriaceae</taxon>
        <taxon>Antarcticibacterium</taxon>
    </lineage>
</organism>
<evidence type="ECO:0000313" key="3">
    <source>
        <dbReference type="Proteomes" id="UP000309016"/>
    </source>
</evidence>
<evidence type="ECO:0000313" key="2">
    <source>
        <dbReference type="EMBL" id="QCY70925.1"/>
    </source>
</evidence>
<keyword evidence="1" id="KW-0732">Signal</keyword>
<evidence type="ECO:0000256" key="1">
    <source>
        <dbReference type="SAM" id="SignalP"/>
    </source>
</evidence>
<keyword evidence="3" id="KW-1185">Reference proteome</keyword>
<gene>
    <name evidence="2" type="ORF">FHG64_16850</name>
</gene>
<dbReference type="KEGG" id="afla:FHG64_16850"/>
<dbReference type="AlphaFoldDB" id="A0A5B7X714"/>